<dbReference type="EMBL" id="CP000747">
    <property type="protein sequence ID" value="ACG76730.1"/>
    <property type="molecule type" value="Genomic_DNA"/>
</dbReference>
<accession>B4RDN1</accession>
<reference evidence="12 13" key="1">
    <citation type="journal article" date="2008" name="BMC Genomics">
        <title>Complete genome of Phenylobacterium zucineum - a novel facultative intracellular bacterium isolated from human erythroleukemia cell line K562.</title>
        <authorList>
            <person name="Luo Y."/>
            <person name="Xu X."/>
            <person name="Ding Z."/>
            <person name="Liu Z."/>
            <person name="Zhang B."/>
            <person name="Yan Z."/>
            <person name="Sun J."/>
            <person name="Hu S."/>
            <person name="Hu X."/>
        </authorList>
    </citation>
    <scope>NUCLEOTIDE SEQUENCE [LARGE SCALE GENOMIC DNA]</scope>
    <source>
        <strain evidence="12 13">HLK1</strain>
    </source>
</reference>
<dbReference type="CDD" id="cd06461">
    <property type="entry name" value="M2_ACE"/>
    <property type="match status" value="1"/>
</dbReference>
<evidence type="ECO:0000313" key="13">
    <source>
        <dbReference type="Proteomes" id="UP000001868"/>
    </source>
</evidence>
<dbReference type="Gene3D" id="1.10.1370.30">
    <property type="match status" value="2"/>
</dbReference>
<dbReference type="GO" id="GO:0006508">
    <property type="term" value="P:proteolysis"/>
    <property type="evidence" value="ECO:0007669"/>
    <property type="project" value="InterPro"/>
</dbReference>
<keyword evidence="13" id="KW-1185">Reference proteome</keyword>
<keyword evidence="2 9" id="KW-1015">Disulfide bond</keyword>
<feature type="binding site" evidence="10">
    <location>
        <position position="374"/>
    </location>
    <ligand>
        <name>Zn(2+)</name>
        <dbReference type="ChEBI" id="CHEBI:29105"/>
        <label>2</label>
        <note>catalytic</note>
    </ligand>
</feature>
<evidence type="ECO:0000256" key="8">
    <source>
        <dbReference type="PIRSR" id="PIRSR601548-3"/>
    </source>
</evidence>
<feature type="disulfide bond" evidence="9">
    <location>
        <begin position="524"/>
        <end position="536"/>
    </location>
</feature>
<feature type="binding site" evidence="8">
    <location>
        <position position="374"/>
    </location>
    <ligand>
        <name>Zn(2+)</name>
        <dbReference type="ChEBI" id="CHEBI:29105"/>
        <label>1</label>
        <note>catalytic</note>
    </ligand>
</feature>
<dbReference type="KEGG" id="pzu:PHZ_c0316"/>
<feature type="binding site" evidence="8">
    <location>
        <position position="398"/>
    </location>
    <ligand>
        <name>Zn(2+)</name>
        <dbReference type="ChEBI" id="CHEBI:29105"/>
        <label>1</label>
        <note>catalytic</note>
    </ligand>
</feature>
<dbReference type="GO" id="GO:0016020">
    <property type="term" value="C:membrane"/>
    <property type="evidence" value="ECO:0007669"/>
    <property type="project" value="InterPro"/>
</dbReference>
<keyword evidence="3 5" id="KW-0325">Glycoprotein</keyword>
<feature type="glycosylation site" description="N-linked (GlcNAc...) asparagine; partial" evidence="5">
    <location>
        <position position="325"/>
    </location>
</feature>
<dbReference type="RefSeq" id="WP_012520878.1">
    <property type="nucleotide sequence ID" value="NC_011144.1"/>
</dbReference>
<dbReference type="HOGENOM" id="CLU_014364_3_0_5"/>
<keyword evidence="8" id="KW-0862">Zinc</keyword>
<evidence type="ECO:0000256" key="6">
    <source>
        <dbReference type="PIRSR" id="PIRSR601548-11"/>
    </source>
</evidence>
<protein>
    <submittedName>
        <fullName evidence="12">Zinc-dependent metallopeptidase</fullName>
    </submittedName>
</protein>
<dbReference type="AlphaFoldDB" id="B4RDN1"/>
<dbReference type="GO" id="GO:0008237">
    <property type="term" value="F:metallopeptidase activity"/>
    <property type="evidence" value="ECO:0007669"/>
    <property type="project" value="InterPro"/>
</dbReference>
<evidence type="ECO:0000256" key="9">
    <source>
        <dbReference type="PIRSR" id="PIRSR601548-4"/>
    </source>
</evidence>
<feature type="binding site" evidence="7">
    <location>
        <position position="508"/>
    </location>
    <ligand>
        <name>chloride</name>
        <dbReference type="ChEBI" id="CHEBI:17996"/>
        <label>1</label>
    </ligand>
</feature>
<dbReference type="GO" id="GO:0008241">
    <property type="term" value="F:peptidyl-dipeptidase activity"/>
    <property type="evidence" value="ECO:0007669"/>
    <property type="project" value="InterPro"/>
</dbReference>
<evidence type="ECO:0000256" key="2">
    <source>
        <dbReference type="ARBA" id="ARBA00023157"/>
    </source>
</evidence>
<dbReference type="Proteomes" id="UP000001868">
    <property type="component" value="Chromosome"/>
</dbReference>
<keyword evidence="8" id="KW-0479">Metal-binding</keyword>
<feature type="active site" description="Proton acceptor 2" evidence="6">
    <location>
        <position position="371"/>
    </location>
</feature>
<evidence type="ECO:0000256" key="1">
    <source>
        <dbReference type="ARBA" id="ARBA00022729"/>
    </source>
</evidence>
<evidence type="ECO:0000256" key="11">
    <source>
        <dbReference type="SAM" id="SignalP"/>
    </source>
</evidence>
<dbReference type="InterPro" id="IPR001548">
    <property type="entry name" value="Peptidase_M2"/>
</dbReference>
<proteinExistence type="predicted"/>
<feature type="binding site" evidence="10">
    <location>
        <position position="370"/>
    </location>
    <ligand>
        <name>Zn(2+)</name>
        <dbReference type="ChEBI" id="CHEBI:29105"/>
        <label>2</label>
        <note>catalytic</note>
    </ligand>
</feature>
<dbReference type="FunFam" id="1.10.1370.30:FF:000005">
    <property type="entry name" value="Angiotensin-converting enzyme"/>
    <property type="match status" value="1"/>
</dbReference>
<gene>
    <name evidence="12" type="ordered locus">PHZ_c0316</name>
</gene>
<dbReference type="Pfam" id="PF01401">
    <property type="entry name" value="Peptidase_M2"/>
    <property type="match status" value="1"/>
</dbReference>
<dbReference type="eggNOG" id="COG1164">
    <property type="taxonomic scope" value="Bacteria"/>
</dbReference>
<feature type="binding site" evidence="10">
    <location>
        <position position="398"/>
    </location>
    <ligand>
        <name>Zn(2+)</name>
        <dbReference type="ChEBI" id="CHEBI:29105"/>
        <label>2</label>
        <note>catalytic</note>
    </ligand>
</feature>
<feature type="chain" id="PRO_5002825334" evidence="11">
    <location>
        <begin position="23"/>
        <end position="600"/>
    </location>
</feature>
<dbReference type="PRINTS" id="PR00791">
    <property type="entry name" value="PEPDIPTASEA"/>
</dbReference>
<feature type="binding site" evidence="8">
    <location>
        <position position="370"/>
    </location>
    <ligand>
        <name>Zn(2+)</name>
        <dbReference type="ChEBI" id="CHEBI:29105"/>
        <label>1</label>
        <note>catalytic</note>
    </ligand>
</feature>
<dbReference type="PANTHER" id="PTHR10514:SF27">
    <property type="entry name" value="ANGIOTENSIN-CONVERTING ENZYME"/>
    <property type="match status" value="1"/>
</dbReference>
<feature type="active site" description="Proton donor 2" evidence="6">
    <location>
        <position position="499"/>
    </location>
</feature>
<organism evidence="12 13">
    <name type="scientific">Phenylobacterium zucineum (strain HLK1)</name>
    <dbReference type="NCBI Taxonomy" id="450851"/>
    <lineage>
        <taxon>Bacteria</taxon>
        <taxon>Pseudomonadati</taxon>
        <taxon>Pseudomonadota</taxon>
        <taxon>Alphaproteobacteria</taxon>
        <taxon>Caulobacterales</taxon>
        <taxon>Caulobacteraceae</taxon>
        <taxon>Phenylobacterium</taxon>
    </lineage>
</organism>
<evidence type="ECO:0000256" key="4">
    <source>
        <dbReference type="PIRSR" id="PIRSR601548-1"/>
    </source>
</evidence>
<dbReference type="STRING" id="450851.PHZ_c0316"/>
<feature type="active site" description="Proton donor 1" evidence="4">
    <location>
        <position position="499"/>
    </location>
</feature>
<name>B4RDN1_PHEZH</name>
<dbReference type="PANTHER" id="PTHR10514">
    <property type="entry name" value="ANGIOTENSIN-CONVERTING ENZYME"/>
    <property type="match status" value="1"/>
</dbReference>
<feature type="active site" description="Proton acceptor 1" evidence="4">
    <location>
        <position position="371"/>
    </location>
</feature>
<dbReference type="SUPFAM" id="SSF55486">
    <property type="entry name" value="Metalloproteases ('zincins'), catalytic domain"/>
    <property type="match status" value="1"/>
</dbReference>
<keyword evidence="1 11" id="KW-0732">Signal</keyword>
<sequence length="600" mass="67544">MKSMLMAAAAAAVLVAAGPSAAQTAKPTAAEAKAFVENAEAQIEKANAFAARAAWVRANFITEDTQWLEAKASAEQNELATRFAMEAARFDGVPVDAVTARKLKLLKLYLVSPAPNRPGAAEELANLLTKLDSTYSTGKFEFKGKQITLNDAEDVLRSSRDPAELKAVWEGWRTVSPQMRADYATFAGLSNEGAKSLGFKDTGALWRSNYDMDPDAFAAETDRLWKQVEPFYRNLHCYVRARLNDQYGDAVQPRTGPIRADLLGNMWAQQWGNIYDIVQPKGVTSSYDLNKLLVEKGYDPVKMVKTGENFYSSLGFAPLPETFWNRSLITRPRDREVVCHASAWNLDDKDDIRIKMCTKVNAEDFSTVHHELGHNYYQRAYKDQPVLFRNGANDGFHEAIGDFAALSASTPTYLNQIGLLEKVPGADEDIPFLLKMALDKIAFLPFGLLVDRWRWQVFSGETTPEEYNADWWKLRLQYQGLMPPAQRPADAFDPGAKYHVPGNTPYTRYFLAHIYQFQFHRAACQQAGWKGPLHRCSVYGQKEMGERFNRMMELGQSQPWPQTLKVFTGETRTDASAVADYFKPLNTWLVQQNKGENCGW</sequence>
<dbReference type="PROSITE" id="PS52011">
    <property type="entry name" value="PEPTIDASE_M2"/>
    <property type="match status" value="1"/>
</dbReference>
<feature type="binding site" evidence="7">
    <location>
        <position position="210"/>
    </location>
    <ligand>
        <name>chloride</name>
        <dbReference type="ChEBI" id="CHEBI:17996"/>
        <label>1</label>
    </ligand>
</feature>
<evidence type="ECO:0000313" key="12">
    <source>
        <dbReference type="EMBL" id="ACG76730.1"/>
    </source>
</evidence>
<evidence type="ECO:0000256" key="5">
    <source>
        <dbReference type="PIRSR" id="PIRSR601548-10"/>
    </source>
</evidence>
<feature type="disulfide bond" evidence="9">
    <location>
        <begin position="339"/>
        <end position="357"/>
    </location>
</feature>
<evidence type="ECO:0000256" key="3">
    <source>
        <dbReference type="ARBA" id="ARBA00023180"/>
    </source>
</evidence>
<evidence type="ECO:0000256" key="10">
    <source>
        <dbReference type="PIRSR" id="PIRSR601548-8"/>
    </source>
</evidence>
<feature type="signal peptide" evidence="11">
    <location>
        <begin position="1"/>
        <end position="22"/>
    </location>
</feature>
<dbReference type="OrthoDB" id="5241329at2"/>
<evidence type="ECO:0000256" key="7">
    <source>
        <dbReference type="PIRSR" id="PIRSR601548-2"/>
    </source>
</evidence>